<comment type="similarity">
    <text evidence="2">Belongs to the EAF6 family.</text>
</comment>
<dbReference type="PANTHER" id="PTHR13476">
    <property type="entry name" value="CHROMATIN MODIFICATION-RELATED PROTEIN MEAF6"/>
    <property type="match status" value="1"/>
</dbReference>
<evidence type="ECO:0000256" key="8">
    <source>
        <dbReference type="SAM" id="MobiDB-lite"/>
    </source>
</evidence>
<accession>A0AAV0U8L5</accession>
<dbReference type="GO" id="GO:0006325">
    <property type="term" value="P:chromatin organization"/>
    <property type="evidence" value="ECO:0007669"/>
    <property type="project" value="UniProtKB-KW"/>
</dbReference>
<keyword evidence="7" id="KW-0539">Nucleus</keyword>
<evidence type="ECO:0008006" key="11">
    <source>
        <dbReference type="Google" id="ProtNLM"/>
    </source>
</evidence>
<feature type="region of interest" description="Disordered" evidence="8">
    <location>
        <begin position="220"/>
        <end position="239"/>
    </location>
</feature>
<evidence type="ECO:0000256" key="4">
    <source>
        <dbReference type="ARBA" id="ARBA00023015"/>
    </source>
</evidence>
<organism evidence="9 10">
    <name type="scientific">Hyaloperonospora brassicae</name>
    <name type="common">Brassica downy mildew</name>
    <name type="synonym">Peronospora brassicae</name>
    <dbReference type="NCBI Taxonomy" id="162125"/>
    <lineage>
        <taxon>Eukaryota</taxon>
        <taxon>Sar</taxon>
        <taxon>Stramenopiles</taxon>
        <taxon>Oomycota</taxon>
        <taxon>Peronosporomycetes</taxon>
        <taxon>Peronosporales</taxon>
        <taxon>Peronosporaceae</taxon>
        <taxon>Hyaloperonospora</taxon>
    </lineage>
</organism>
<evidence type="ECO:0000256" key="2">
    <source>
        <dbReference type="ARBA" id="ARBA00010916"/>
    </source>
</evidence>
<keyword evidence="3" id="KW-0156">Chromatin regulator</keyword>
<keyword evidence="4" id="KW-0805">Transcription regulation</keyword>
<keyword evidence="10" id="KW-1185">Reference proteome</keyword>
<comment type="caution">
    <text evidence="9">The sequence shown here is derived from an EMBL/GenBank/DDBJ whole genome shotgun (WGS) entry which is preliminary data.</text>
</comment>
<dbReference type="InterPro" id="IPR015418">
    <property type="entry name" value="Eaf6"/>
</dbReference>
<dbReference type="Proteomes" id="UP001162031">
    <property type="component" value="Unassembled WGS sequence"/>
</dbReference>
<protein>
    <recommendedName>
        <fullName evidence="11">Chromatin modification-related protein MEAF6</fullName>
    </recommendedName>
</protein>
<evidence type="ECO:0000313" key="10">
    <source>
        <dbReference type="Proteomes" id="UP001162031"/>
    </source>
</evidence>
<evidence type="ECO:0000256" key="6">
    <source>
        <dbReference type="ARBA" id="ARBA00023163"/>
    </source>
</evidence>
<name>A0AAV0U8L5_HYABA</name>
<gene>
    <name evidence="9" type="ORF">HBR001_LOCUS5745</name>
</gene>
<keyword evidence="5" id="KW-0175">Coiled coil</keyword>
<evidence type="ECO:0000256" key="1">
    <source>
        <dbReference type="ARBA" id="ARBA00004123"/>
    </source>
</evidence>
<dbReference type="AlphaFoldDB" id="A0AAV0U8L5"/>
<evidence type="ECO:0000256" key="7">
    <source>
        <dbReference type="ARBA" id="ARBA00023242"/>
    </source>
</evidence>
<evidence type="ECO:0000256" key="3">
    <source>
        <dbReference type="ARBA" id="ARBA00022853"/>
    </source>
</evidence>
<evidence type="ECO:0000313" key="9">
    <source>
        <dbReference type="EMBL" id="CAI5733151.1"/>
    </source>
</evidence>
<dbReference type="GO" id="GO:0000123">
    <property type="term" value="C:histone acetyltransferase complex"/>
    <property type="evidence" value="ECO:0007669"/>
    <property type="project" value="InterPro"/>
</dbReference>
<dbReference type="EMBL" id="CANTFL010001192">
    <property type="protein sequence ID" value="CAI5733151.1"/>
    <property type="molecule type" value="Genomic_DNA"/>
</dbReference>
<proteinExistence type="inferred from homology"/>
<dbReference type="GO" id="GO:0005634">
    <property type="term" value="C:nucleus"/>
    <property type="evidence" value="ECO:0007669"/>
    <property type="project" value="UniProtKB-SubCell"/>
</dbReference>
<reference evidence="9" key="1">
    <citation type="submission" date="2022-12" db="EMBL/GenBank/DDBJ databases">
        <authorList>
            <person name="Webb A."/>
        </authorList>
    </citation>
    <scope>NUCLEOTIDE SEQUENCE</scope>
    <source>
        <strain evidence="9">Hp1</strain>
    </source>
</reference>
<evidence type="ECO:0000256" key="5">
    <source>
        <dbReference type="ARBA" id="ARBA00023054"/>
    </source>
</evidence>
<keyword evidence="6" id="KW-0804">Transcription</keyword>
<comment type="subcellular location">
    <subcellularLocation>
        <location evidence="1">Nucleus</location>
    </subcellularLocation>
</comment>
<sequence>MRALYEAQRRAHETVLALQAQIEDEEAMYLDETPHGNIIRGWDGFIDSKQPRKDTSVRKLRPYTESEHLFSSSCFYASMASEPSLDDVADIYGTSKDESGHLRKLTVTLSMGKGTGVSGSISGVVDSTASAVNTTTASGDRSHADGLMHKTGKTVAHVATEKGGGAAAAALSYRQSKASKLKKRKREVETDASAFAAAAAVVGSLQKTAVTADVITGAASAGTTAVPHEPPASDFLDVL</sequence>
<dbReference type="Pfam" id="PF09340">
    <property type="entry name" value="NuA4"/>
    <property type="match status" value="1"/>
</dbReference>